<organism evidence="7 8">
    <name type="scientific">Neocucurbitaria cava</name>
    <dbReference type="NCBI Taxonomy" id="798079"/>
    <lineage>
        <taxon>Eukaryota</taxon>
        <taxon>Fungi</taxon>
        <taxon>Dikarya</taxon>
        <taxon>Ascomycota</taxon>
        <taxon>Pezizomycotina</taxon>
        <taxon>Dothideomycetes</taxon>
        <taxon>Pleosporomycetidae</taxon>
        <taxon>Pleosporales</taxon>
        <taxon>Pleosporineae</taxon>
        <taxon>Cucurbitariaceae</taxon>
        <taxon>Neocucurbitaria</taxon>
    </lineage>
</organism>
<sequence>MSNCYTDELRGEVICPSTPAPSPSIVDTATTNVVQPGFSGGSAAPAFTTVPSSEQTTGGDGASPDQSTDVSTSVPTHLVTVTATGLTVNPTSASTEAAATSSSSSSGSSLSTGAIAGIAIGALFIGAALAFLAAFFLLKRRNRKQDGGVGAAKYTSFADSTPELVMMQQHKNVGLGGRNSPYVQVSQTPMPAPTSAPAIPASTQQSNPADIASFLPPAAHENAIHSRVSALFGQLHRHVEMYYRDVHASITPSMEPELARFGAKEVNMAELLQECSSPTTALKHALVAYVLGITGPKKDDEGETLFPEELNGIRIQTRQNITANGPLSTNHLYAHEKPR</sequence>
<keyword evidence="2 6" id="KW-0812">Transmembrane</keyword>
<comment type="subcellular location">
    <subcellularLocation>
        <location evidence="1">Membrane</location>
        <topology evidence="1">Single-pass membrane protein</topology>
    </subcellularLocation>
</comment>
<keyword evidence="4 6" id="KW-0472">Membrane</keyword>
<protein>
    <submittedName>
        <fullName evidence="7">Uncharacterized protein</fullName>
    </submittedName>
</protein>
<dbReference type="OrthoDB" id="5421765at2759"/>
<feature type="compositionally biased region" description="Polar residues" evidence="5">
    <location>
        <begin position="64"/>
        <end position="73"/>
    </location>
</feature>
<evidence type="ECO:0000313" key="7">
    <source>
        <dbReference type="EMBL" id="KAJ4368934.1"/>
    </source>
</evidence>
<dbReference type="AlphaFoldDB" id="A0A9W8Y6E9"/>
<dbReference type="GO" id="GO:0016020">
    <property type="term" value="C:membrane"/>
    <property type="evidence" value="ECO:0007669"/>
    <property type="project" value="UniProtKB-SubCell"/>
</dbReference>
<keyword evidence="3 6" id="KW-1133">Transmembrane helix</keyword>
<evidence type="ECO:0000256" key="5">
    <source>
        <dbReference type="SAM" id="MobiDB-lite"/>
    </source>
</evidence>
<gene>
    <name evidence="7" type="ORF">N0V83_006016</name>
</gene>
<evidence type="ECO:0000256" key="6">
    <source>
        <dbReference type="SAM" id="Phobius"/>
    </source>
</evidence>
<proteinExistence type="predicted"/>
<name>A0A9W8Y6E9_9PLEO</name>
<evidence type="ECO:0000256" key="2">
    <source>
        <dbReference type="ARBA" id="ARBA00022692"/>
    </source>
</evidence>
<dbReference type="GO" id="GO:0071944">
    <property type="term" value="C:cell periphery"/>
    <property type="evidence" value="ECO:0007669"/>
    <property type="project" value="UniProtKB-ARBA"/>
</dbReference>
<evidence type="ECO:0000256" key="4">
    <source>
        <dbReference type="ARBA" id="ARBA00023136"/>
    </source>
</evidence>
<accession>A0A9W8Y6E9</accession>
<dbReference type="InterPro" id="IPR051694">
    <property type="entry name" value="Immunoregulatory_rcpt-like"/>
</dbReference>
<reference evidence="7" key="1">
    <citation type="submission" date="2022-10" db="EMBL/GenBank/DDBJ databases">
        <title>Tapping the CABI collections for fungal endophytes: first genome assemblies for Collariella, Neodidymelliopsis, Ascochyta clinopodiicola, Didymella pomorum, Didymosphaeria variabile, Neocosmospora piperis and Neocucurbitaria cava.</title>
        <authorList>
            <person name="Hill R."/>
        </authorList>
    </citation>
    <scope>NUCLEOTIDE SEQUENCE</scope>
    <source>
        <strain evidence="7">IMI 356814</strain>
    </source>
</reference>
<keyword evidence="8" id="KW-1185">Reference proteome</keyword>
<evidence type="ECO:0000313" key="8">
    <source>
        <dbReference type="Proteomes" id="UP001140560"/>
    </source>
</evidence>
<evidence type="ECO:0000256" key="1">
    <source>
        <dbReference type="ARBA" id="ARBA00004167"/>
    </source>
</evidence>
<feature type="region of interest" description="Disordered" evidence="5">
    <location>
        <begin position="44"/>
        <end position="73"/>
    </location>
</feature>
<evidence type="ECO:0000256" key="3">
    <source>
        <dbReference type="ARBA" id="ARBA00022989"/>
    </source>
</evidence>
<dbReference type="Proteomes" id="UP001140560">
    <property type="component" value="Unassembled WGS sequence"/>
</dbReference>
<feature type="transmembrane region" description="Helical" evidence="6">
    <location>
        <begin position="114"/>
        <end position="138"/>
    </location>
</feature>
<dbReference type="EMBL" id="JAPEUY010000010">
    <property type="protein sequence ID" value="KAJ4368934.1"/>
    <property type="molecule type" value="Genomic_DNA"/>
</dbReference>
<comment type="caution">
    <text evidence="7">The sequence shown here is derived from an EMBL/GenBank/DDBJ whole genome shotgun (WGS) entry which is preliminary data.</text>
</comment>
<dbReference type="PANTHER" id="PTHR15549:SF30">
    <property type="entry name" value="MID2 DOMAIN-CONTAINING PROTEIN"/>
    <property type="match status" value="1"/>
</dbReference>
<dbReference type="PANTHER" id="PTHR15549">
    <property type="entry name" value="PAIRED IMMUNOGLOBULIN-LIKE TYPE 2 RECEPTOR"/>
    <property type="match status" value="1"/>
</dbReference>